<gene>
    <name evidence="2" type="ORF">g.9074</name>
</gene>
<protein>
    <submittedName>
        <fullName evidence="2">Uncharacterized protein</fullName>
    </submittedName>
</protein>
<reference evidence="2" key="1">
    <citation type="journal article" date="2016" name="Gigascience">
        <title>De novo construction of an expanded transcriptome assembly for the western tarnished plant bug, Lygus hesperus.</title>
        <authorList>
            <person name="Tassone E.E."/>
            <person name="Geib S.M."/>
            <person name="Hall B."/>
            <person name="Fabrick J.A."/>
            <person name="Brent C.S."/>
            <person name="Hull J.J."/>
        </authorList>
    </citation>
    <scope>NUCLEOTIDE SEQUENCE</scope>
</reference>
<organism evidence="2">
    <name type="scientific">Lygus hesperus</name>
    <name type="common">Western plant bug</name>
    <dbReference type="NCBI Taxonomy" id="30085"/>
    <lineage>
        <taxon>Eukaryota</taxon>
        <taxon>Metazoa</taxon>
        <taxon>Ecdysozoa</taxon>
        <taxon>Arthropoda</taxon>
        <taxon>Hexapoda</taxon>
        <taxon>Insecta</taxon>
        <taxon>Pterygota</taxon>
        <taxon>Neoptera</taxon>
        <taxon>Paraneoptera</taxon>
        <taxon>Hemiptera</taxon>
        <taxon>Heteroptera</taxon>
        <taxon>Panheteroptera</taxon>
        <taxon>Cimicomorpha</taxon>
        <taxon>Miridae</taxon>
        <taxon>Mirini</taxon>
        <taxon>Lygus</taxon>
    </lineage>
</organism>
<evidence type="ECO:0000313" key="2">
    <source>
        <dbReference type="EMBL" id="JAQ00372.1"/>
    </source>
</evidence>
<evidence type="ECO:0000256" key="1">
    <source>
        <dbReference type="SAM" id="MobiDB-lite"/>
    </source>
</evidence>
<proteinExistence type="predicted"/>
<dbReference type="EMBL" id="GDHC01018257">
    <property type="protein sequence ID" value="JAQ00372.1"/>
    <property type="molecule type" value="Transcribed_RNA"/>
</dbReference>
<accession>A0A146KZF5</accession>
<sequence>MRAMSPYGELCSKLDCAEKSTTKLAAPSPVGASRSNSFPPPTSMAVSGTGVPVAPPMHDTPSYASKPYTGVPLTSVLTLLAPGNTLNSNPTSTGAMHPITNTFTCHPGTEAATTSTHGTLHTIPQQPSFDACTFTRQCSSNPDADGESFEKLCISSLGQQQQQ</sequence>
<dbReference type="AlphaFoldDB" id="A0A146KZF5"/>
<feature type="region of interest" description="Disordered" evidence="1">
    <location>
        <begin position="23"/>
        <end position="44"/>
    </location>
</feature>
<name>A0A146KZF5_LYGHE</name>